<dbReference type="EMBL" id="JANPWZ010000838">
    <property type="protein sequence ID" value="KAJ3571512.1"/>
    <property type="molecule type" value="Genomic_DNA"/>
</dbReference>
<keyword evidence="3" id="KW-0479">Metal-binding</keyword>
<dbReference type="VEuPathDB" id="FungiDB:F4678DRAFT_439943"/>
<dbReference type="GO" id="GO:0005737">
    <property type="term" value="C:cytoplasm"/>
    <property type="evidence" value="ECO:0007669"/>
    <property type="project" value="TreeGrafter"/>
</dbReference>
<evidence type="ECO:0000256" key="3">
    <source>
        <dbReference type="ARBA" id="ARBA00022723"/>
    </source>
</evidence>
<evidence type="ECO:0000313" key="10">
    <source>
        <dbReference type="EMBL" id="KAJ3571512.1"/>
    </source>
</evidence>
<keyword evidence="5" id="KW-0560">Oxidoreductase</keyword>
<dbReference type="GO" id="GO:0046872">
    <property type="term" value="F:metal ion binding"/>
    <property type="evidence" value="ECO:0007669"/>
    <property type="project" value="UniProtKB-KW"/>
</dbReference>
<evidence type="ECO:0000313" key="11">
    <source>
        <dbReference type="Proteomes" id="UP001148614"/>
    </source>
</evidence>
<dbReference type="PANTHER" id="PTHR30468:SF10">
    <property type="entry name" value="TAUD_TFDA-LIKE DOMAIN-CONTAINING PROTEIN"/>
    <property type="match status" value="1"/>
</dbReference>
<accession>A0A9W8NE61</accession>
<dbReference type="SUPFAM" id="SSF54534">
    <property type="entry name" value="FKBP-like"/>
    <property type="match status" value="1"/>
</dbReference>
<dbReference type="Pfam" id="PF02668">
    <property type="entry name" value="TauD"/>
    <property type="match status" value="1"/>
</dbReference>
<dbReference type="InterPro" id="IPR003819">
    <property type="entry name" value="TauD/TfdA-like"/>
</dbReference>
<reference evidence="10" key="1">
    <citation type="submission" date="2022-07" db="EMBL/GenBank/DDBJ databases">
        <title>Genome Sequence of Xylaria arbuscula.</title>
        <authorList>
            <person name="Buettner E."/>
        </authorList>
    </citation>
    <scope>NUCLEOTIDE SEQUENCE</scope>
    <source>
        <strain evidence="10">VT107</strain>
    </source>
</reference>
<name>A0A9W8NE61_9PEZI</name>
<evidence type="ECO:0000256" key="7">
    <source>
        <dbReference type="PROSITE-ProRule" id="PRU00278"/>
    </source>
</evidence>
<dbReference type="SUPFAM" id="SSF51197">
    <property type="entry name" value="Clavaminate synthase-like"/>
    <property type="match status" value="1"/>
</dbReference>
<gene>
    <name evidence="10" type="ORF">NPX13_g5349</name>
</gene>
<feature type="compositionally biased region" description="Low complexity" evidence="8">
    <location>
        <begin position="373"/>
        <end position="382"/>
    </location>
</feature>
<comment type="similarity">
    <text evidence="2">Belongs to the TfdA dioxygenase family.</text>
</comment>
<evidence type="ECO:0000256" key="1">
    <source>
        <dbReference type="ARBA" id="ARBA00001954"/>
    </source>
</evidence>
<keyword evidence="7" id="KW-0697">Rotamase</keyword>
<dbReference type="VEuPathDB" id="FungiDB:F4678DRAFT_170103"/>
<sequence length="532" mass="59065">MATLQNNSQENGANGHSPGAYKLRQEPLKSSGSIDHLEYVDVTPIIGREYPTAKIKDILTAPNSYQQLRDLAITICERGVVFFRTPQDDLTVEEQKHVTYMLGKLTGRPEGHGLHEHPLAKSPNNLAMEDGTRDPNIYVINSEAMKKLYKTMKRPTNSLDEPRDLSREWHSDSCYETCPSDFSFLRMQDTPASGGDTLWCSGYELYDRMSPSFRGYLETLTATCSQLELFKSACETGGYDITSPRGSPLNKDFDFAPSHPVVRTHPVTGWKSVFAGAGLHVTRINGVTTHEDRIIREYIMRLITHNHDSVARMHWTKQACAIWSNPCTLHAATPDFIEIRLLQRSLKRREKDQSEDVESKALHTYPSILKTTMAGKKNNNNKSKGDSKSGGGGDGDKDKGGAKMKGGQKIEVRHILCAKHSKKEEALAEIQRLTRGDPKEGAPANAAEPVGKIDPKTKTKAPTQAIFIHVAKQFSEDKASQGGALGQKTKGSLHPEFEKVAYSLQPTENGIVHIGEAKTDFGYHLIVVDKRL</sequence>
<evidence type="ECO:0000256" key="2">
    <source>
        <dbReference type="ARBA" id="ARBA00005896"/>
    </source>
</evidence>
<dbReference type="InterPro" id="IPR000297">
    <property type="entry name" value="PPIase_PpiC"/>
</dbReference>
<evidence type="ECO:0000256" key="8">
    <source>
        <dbReference type="SAM" id="MobiDB-lite"/>
    </source>
</evidence>
<dbReference type="PANTHER" id="PTHR30468">
    <property type="entry name" value="ALPHA-KETOGLUTARATE-DEPENDENT SULFONATE DIOXYGENASE"/>
    <property type="match status" value="1"/>
</dbReference>
<evidence type="ECO:0000259" key="9">
    <source>
        <dbReference type="PROSITE" id="PS50198"/>
    </source>
</evidence>
<feature type="region of interest" description="Disordered" evidence="8">
    <location>
        <begin position="349"/>
        <end position="407"/>
    </location>
</feature>
<feature type="region of interest" description="Disordered" evidence="8">
    <location>
        <begin position="436"/>
        <end position="458"/>
    </location>
</feature>
<dbReference type="Gene3D" id="3.60.130.10">
    <property type="entry name" value="Clavaminate synthase-like"/>
    <property type="match status" value="1"/>
</dbReference>
<keyword evidence="7" id="KW-0413">Isomerase</keyword>
<dbReference type="Proteomes" id="UP001148614">
    <property type="component" value="Unassembled WGS sequence"/>
</dbReference>
<organism evidence="10 11">
    <name type="scientific">Xylaria arbuscula</name>
    <dbReference type="NCBI Taxonomy" id="114810"/>
    <lineage>
        <taxon>Eukaryota</taxon>
        <taxon>Fungi</taxon>
        <taxon>Dikarya</taxon>
        <taxon>Ascomycota</taxon>
        <taxon>Pezizomycotina</taxon>
        <taxon>Sordariomycetes</taxon>
        <taxon>Xylariomycetidae</taxon>
        <taxon>Xylariales</taxon>
        <taxon>Xylariaceae</taxon>
        <taxon>Xylaria</taxon>
    </lineage>
</organism>
<dbReference type="PROSITE" id="PS50198">
    <property type="entry name" value="PPIC_PPIASE_2"/>
    <property type="match status" value="1"/>
</dbReference>
<dbReference type="Gene3D" id="3.10.50.40">
    <property type="match status" value="1"/>
</dbReference>
<keyword evidence="6" id="KW-0408">Iron</keyword>
<evidence type="ECO:0000256" key="6">
    <source>
        <dbReference type="ARBA" id="ARBA00023004"/>
    </source>
</evidence>
<feature type="region of interest" description="Disordered" evidence="8">
    <location>
        <begin position="1"/>
        <end position="23"/>
    </location>
</feature>
<dbReference type="InterPro" id="IPR042098">
    <property type="entry name" value="TauD-like_sf"/>
</dbReference>
<keyword evidence="11" id="KW-1185">Reference proteome</keyword>
<comment type="cofactor">
    <cofactor evidence="1">
        <name>Fe(2+)</name>
        <dbReference type="ChEBI" id="CHEBI:29033"/>
    </cofactor>
</comment>
<dbReference type="AlphaFoldDB" id="A0A9W8NE61"/>
<keyword evidence="4" id="KW-0223">Dioxygenase</keyword>
<feature type="compositionally biased region" description="Basic and acidic residues" evidence="8">
    <location>
        <begin position="349"/>
        <end position="361"/>
    </location>
</feature>
<dbReference type="Pfam" id="PF00639">
    <property type="entry name" value="Rotamase"/>
    <property type="match status" value="1"/>
</dbReference>
<dbReference type="GO" id="GO:0003755">
    <property type="term" value="F:peptidyl-prolyl cis-trans isomerase activity"/>
    <property type="evidence" value="ECO:0007669"/>
    <property type="project" value="UniProtKB-KW"/>
</dbReference>
<evidence type="ECO:0000256" key="5">
    <source>
        <dbReference type="ARBA" id="ARBA00023002"/>
    </source>
</evidence>
<protein>
    <recommendedName>
        <fullName evidence="9">PpiC domain-containing protein</fullName>
    </recommendedName>
</protein>
<feature type="domain" description="PpiC" evidence="9">
    <location>
        <begin position="407"/>
        <end position="530"/>
    </location>
</feature>
<dbReference type="InterPro" id="IPR046357">
    <property type="entry name" value="PPIase_dom_sf"/>
</dbReference>
<dbReference type="InterPro" id="IPR051323">
    <property type="entry name" value="AtsK-like"/>
</dbReference>
<evidence type="ECO:0000256" key="4">
    <source>
        <dbReference type="ARBA" id="ARBA00022964"/>
    </source>
</evidence>
<feature type="compositionally biased region" description="Polar residues" evidence="8">
    <location>
        <begin position="1"/>
        <end position="14"/>
    </location>
</feature>
<dbReference type="GO" id="GO:0016706">
    <property type="term" value="F:2-oxoglutarate-dependent dioxygenase activity"/>
    <property type="evidence" value="ECO:0007669"/>
    <property type="project" value="TreeGrafter"/>
</dbReference>
<proteinExistence type="inferred from homology"/>
<comment type="caution">
    <text evidence="10">The sequence shown here is derived from an EMBL/GenBank/DDBJ whole genome shotgun (WGS) entry which is preliminary data.</text>
</comment>